<protein>
    <submittedName>
        <fullName evidence="3">Uncharacterized protein</fullName>
    </submittedName>
</protein>
<keyword evidence="2" id="KW-0472">Membrane</keyword>
<sequence length="201" mass="21252">MASNLAATLTIALLENGGDNGTHTGAGSQDTPVKSIMCRQSSRELMIAFGWISLLVSFAGVFEVLLKAFLKNNHNEYKWYFVTFSFSVAVVADVLAGLNVHCAQGGVDKVFLINNLLVTIVAGKLGTLAIILDDRLAKRAHKKAQAGARLGVGTNDHATRETAGGRFGHDENMELSDLTPQNPIATPAGSVAPSASQTSTR</sequence>
<feature type="transmembrane region" description="Helical" evidence="2">
    <location>
        <begin position="45"/>
        <end position="66"/>
    </location>
</feature>
<proteinExistence type="predicted"/>
<dbReference type="EMBL" id="CP099420">
    <property type="protein sequence ID" value="USW51510.1"/>
    <property type="molecule type" value="Genomic_DNA"/>
</dbReference>
<dbReference type="Proteomes" id="UP001056384">
    <property type="component" value="Chromosome 3"/>
</dbReference>
<organism evidence="3 4">
    <name type="scientific">Septoria linicola</name>
    <dbReference type="NCBI Taxonomy" id="215465"/>
    <lineage>
        <taxon>Eukaryota</taxon>
        <taxon>Fungi</taxon>
        <taxon>Dikarya</taxon>
        <taxon>Ascomycota</taxon>
        <taxon>Pezizomycotina</taxon>
        <taxon>Dothideomycetes</taxon>
        <taxon>Dothideomycetidae</taxon>
        <taxon>Mycosphaerellales</taxon>
        <taxon>Mycosphaerellaceae</taxon>
        <taxon>Septoria</taxon>
    </lineage>
</organism>
<reference evidence="3" key="1">
    <citation type="submission" date="2022-06" db="EMBL/GenBank/DDBJ databases">
        <title>Complete genome sequences of two strains of the flax pathogen Septoria linicola.</title>
        <authorList>
            <person name="Lapalu N."/>
            <person name="Simon A."/>
            <person name="Demenou B."/>
            <person name="Paumier D."/>
            <person name="Guillot M.-P."/>
            <person name="Gout L."/>
            <person name="Valade R."/>
        </authorList>
    </citation>
    <scope>NUCLEOTIDE SEQUENCE</scope>
    <source>
        <strain evidence="3">SE15195</strain>
    </source>
</reference>
<dbReference type="AlphaFoldDB" id="A0A9Q9EI00"/>
<gene>
    <name evidence="3" type="ORF">Slin15195_G048290</name>
</gene>
<evidence type="ECO:0000313" key="3">
    <source>
        <dbReference type="EMBL" id="USW51510.1"/>
    </source>
</evidence>
<keyword evidence="2" id="KW-1133">Transmembrane helix</keyword>
<keyword evidence="2" id="KW-0812">Transmembrane</keyword>
<feature type="transmembrane region" description="Helical" evidence="2">
    <location>
        <begin position="78"/>
        <end position="98"/>
    </location>
</feature>
<evidence type="ECO:0000313" key="4">
    <source>
        <dbReference type="Proteomes" id="UP001056384"/>
    </source>
</evidence>
<evidence type="ECO:0000256" key="2">
    <source>
        <dbReference type="SAM" id="Phobius"/>
    </source>
</evidence>
<name>A0A9Q9EI00_9PEZI</name>
<evidence type="ECO:0000256" key="1">
    <source>
        <dbReference type="SAM" id="MobiDB-lite"/>
    </source>
</evidence>
<feature type="transmembrane region" description="Helical" evidence="2">
    <location>
        <begin position="110"/>
        <end position="132"/>
    </location>
</feature>
<feature type="region of interest" description="Disordered" evidence="1">
    <location>
        <begin position="152"/>
        <end position="201"/>
    </location>
</feature>
<accession>A0A9Q9EI00</accession>
<keyword evidence="4" id="KW-1185">Reference proteome</keyword>